<dbReference type="KEGG" id="nct:NMSP_0682"/>
<dbReference type="InterPro" id="IPR001623">
    <property type="entry name" value="DnaJ_domain"/>
</dbReference>
<evidence type="ECO:0000256" key="1">
    <source>
        <dbReference type="ARBA" id="ARBA00023186"/>
    </source>
</evidence>
<keyword evidence="2" id="KW-0472">Membrane</keyword>
<evidence type="ECO:0000313" key="5">
    <source>
        <dbReference type="Proteomes" id="UP000249949"/>
    </source>
</evidence>
<dbReference type="GO" id="GO:0036503">
    <property type="term" value="P:ERAD pathway"/>
    <property type="evidence" value="ECO:0007669"/>
    <property type="project" value="TreeGrafter"/>
</dbReference>
<dbReference type="RefSeq" id="WP_086907435.1">
    <property type="nucleotide sequence ID" value="NZ_CP021324.1"/>
</dbReference>
<dbReference type="AlphaFoldDB" id="A0A2Z2HJT0"/>
<dbReference type="GeneID" id="32901166"/>
<keyword evidence="2" id="KW-0812">Transmembrane</keyword>
<keyword evidence="5" id="KW-1185">Reference proteome</keyword>
<dbReference type="Pfam" id="PF00226">
    <property type="entry name" value="DnaJ"/>
    <property type="match status" value="1"/>
</dbReference>
<sequence>MNAFKIFIILAITIGTVQTASAQDNDSGRELKISDDEKIILFSGFSIAVIAIFLFLARDVILRKKTSYDKQEHDSKKDRTYEKYHSDWGDDYEEIGKRGNTREEKEFRDELANQNLPDYYEILGIKKDATAEQIKKSFRELAKKTHPDKTKEDSEQEMIKINKAYEVLSDEESKEKYDRYFKSS</sequence>
<evidence type="ECO:0000259" key="3">
    <source>
        <dbReference type="PROSITE" id="PS50076"/>
    </source>
</evidence>
<dbReference type="EMBL" id="CP021324">
    <property type="protein sequence ID" value="ARS64303.1"/>
    <property type="molecule type" value="Genomic_DNA"/>
</dbReference>
<reference evidence="4 5" key="1">
    <citation type="journal article" date="2017" name="Environ. Microbiol.">
        <title>Genome and epigenome of a novel marine Thaumarchaeota strain suggest viral infection, phosphorothioation DNA modification and multiple restriction systems.</title>
        <authorList>
            <person name="Ahlgren N.A."/>
            <person name="Chen Y."/>
            <person name="Needham D.M."/>
            <person name="Parada A.E."/>
            <person name="Sachdeva R."/>
            <person name="Trinh V."/>
            <person name="Chen T."/>
            <person name="Fuhrman J.A."/>
        </authorList>
    </citation>
    <scope>NUCLEOTIDE SEQUENCE [LARGE SCALE GENOMIC DNA]</scope>
    <source>
        <strain evidence="4 5">SPOT01</strain>
    </source>
</reference>
<dbReference type="PANTHER" id="PTHR44360">
    <property type="entry name" value="DNAJ HOMOLOG SUBFAMILY B MEMBER 9"/>
    <property type="match status" value="1"/>
</dbReference>
<evidence type="ECO:0000313" key="4">
    <source>
        <dbReference type="EMBL" id="ARS64303.1"/>
    </source>
</evidence>
<dbReference type="InterPro" id="IPR051948">
    <property type="entry name" value="Hsp70_co-chaperone_J-domain"/>
</dbReference>
<proteinExistence type="predicted"/>
<dbReference type="SMART" id="SM00271">
    <property type="entry name" value="DnaJ"/>
    <property type="match status" value="1"/>
</dbReference>
<gene>
    <name evidence="4" type="ORF">NMSP_0682</name>
</gene>
<accession>A0A2Z2HJT0</accession>
<dbReference type="PRINTS" id="PR00625">
    <property type="entry name" value="JDOMAIN"/>
</dbReference>
<organism evidence="4 5">
    <name type="scientific">Candidatus Nitrosomarinus catalinensis</name>
    <dbReference type="NCBI Taxonomy" id="1898749"/>
    <lineage>
        <taxon>Archaea</taxon>
        <taxon>Nitrososphaerota</taxon>
        <taxon>Nitrososphaeria</taxon>
        <taxon>Nitrosopumilales</taxon>
        <taxon>Nitrosopumilaceae</taxon>
        <taxon>Candidatus Nitrosomarinus</taxon>
    </lineage>
</organism>
<dbReference type="CDD" id="cd06257">
    <property type="entry name" value="DnaJ"/>
    <property type="match status" value="1"/>
</dbReference>
<dbReference type="GO" id="GO:0051087">
    <property type="term" value="F:protein-folding chaperone binding"/>
    <property type="evidence" value="ECO:0007669"/>
    <property type="project" value="TreeGrafter"/>
</dbReference>
<evidence type="ECO:0000256" key="2">
    <source>
        <dbReference type="SAM" id="Phobius"/>
    </source>
</evidence>
<dbReference type="OrthoDB" id="11397at2157"/>
<feature type="transmembrane region" description="Helical" evidence="2">
    <location>
        <begin position="38"/>
        <end position="57"/>
    </location>
</feature>
<dbReference type="SUPFAM" id="SSF46565">
    <property type="entry name" value="Chaperone J-domain"/>
    <property type="match status" value="1"/>
</dbReference>
<dbReference type="GO" id="GO:0051787">
    <property type="term" value="F:misfolded protein binding"/>
    <property type="evidence" value="ECO:0007669"/>
    <property type="project" value="TreeGrafter"/>
</dbReference>
<keyword evidence="2" id="KW-1133">Transmembrane helix</keyword>
<keyword evidence="1" id="KW-0143">Chaperone</keyword>
<dbReference type="Proteomes" id="UP000249949">
    <property type="component" value="Chromosome"/>
</dbReference>
<feature type="domain" description="J" evidence="3">
    <location>
        <begin position="118"/>
        <end position="181"/>
    </location>
</feature>
<name>A0A2Z2HJT0_9ARCH</name>
<dbReference type="PROSITE" id="PS50076">
    <property type="entry name" value="DNAJ_2"/>
    <property type="match status" value="1"/>
</dbReference>
<dbReference type="Gene3D" id="1.10.287.110">
    <property type="entry name" value="DnaJ domain"/>
    <property type="match status" value="1"/>
</dbReference>
<dbReference type="PANTHER" id="PTHR44360:SF1">
    <property type="entry name" value="DNAJ HOMOLOG SUBFAMILY B MEMBER 9"/>
    <property type="match status" value="1"/>
</dbReference>
<dbReference type="InterPro" id="IPR036869">
    <property type="entry name" value="J_dom_sf"/>
</dbReference>
<protein>
    <submittedName>
        <fullName evidence="4">Chaperone protein DnaJ</fullName>
    </submittedName>
</protein>